<reference evidence="1" key="1">
    <citation type="submission" date="2019-08" db="EMBL/GenBank/DDBJ databases">
        <authorList>
            <person name="Kucharzyk K."/>
            <person name="Murdoch R.W."/>
            <person name="Higgins S."/>
            <person name="Loffler F."/>
        </authorList>
    </citation>
    <scope>NUCLEOTIDE SEQUENCE</scope>
</reference>
<proteinExistence type="predicted"/>
<dbReference type="InterPro" id="IPR036388">
    <property type="entry name" value="WH-like_DNA-bd_sf"/>
</dbReference>
<name>A0A645EWQ3_9ZZZZ</name>
<dbReference type="AlphaFoldDB" id="A0A645EWQ3"/>
<accession>A0A645EWQ3</accession>
<gene>
    <name evidence="1" type="ORF">SDC9_153563</name>
</gene>
<dbReference type="EMBL" id="VSSQ01052215">
    <property type="protein sequence ID" value="MPN06307.1"/>
    <property type="molecule type" value="Genomic_DNA"/>
</dbReference>
<evidence type="ECO:0000313" key="1">
    <source>
        <dbReference type="EMBL" id="MPN06307.1"/>
    </source>
</evidence>
<protein>
    <submittedName>
        <fullName evidence="1">Uncharacterized protein</fullName>
    </submittedName>
</protein>
<sequence>MGRITKKEITEMCPDLNEGTVERALTELIKAGNILKIGGGRSTSYTYNYDNAVREYKDK</sequence>
<comment type="caution">
    <text evidence="1">The sequence shown here is derived from an EMBL/GenBank/DDBJ whole genome shotgun (WGS) entry which is preliminary data.</text>
</comment>
<dbReference type="Gene3D" id="1.10.10.10">
    <property type="entry name" value="Winged helix-like DNA-binding domain superfamily/Winged helix DNA-binding domain"/>
    <property type="match status" value="1"/>
</dbReference>
<organism evidence="1">
    <name type="scientific">bioreactor metagenome</name>
    <dbReference type="NCBI Taxonomy" id="1076179"/>
    <lineage>
        <taxon>unclassified sequences</taxon>
        <taxon>metagenomes</taxon>
        <taxon>ecological metagenomes</taxon>
    </lineage>
</organism>